<name>W4QXL0_HALA3</name>
<dbReference type="STRING" id="1236973.JCM9157_4052"/>
<keyword evidence="2" id="KW-1185">Reference proteome</keyword>
<proteinExistence type="predicted"/>
<organism evidence="1 2">
    <name type="scientific">Halalkalibacter akibai (strain ATCC 43226 / DSM 21942 / CIP 109018 / JCM 9157 / 1139)</name>
    <name type="common">Bacillus akibai</name>
    <dbReference type="NCBI Taxonomy" id="1236973"/>
    <lineage>
        <taxon>Bacteria</taxon>
        <taxon>Bacillati</taxon>
        <taxon>Bacillota</taxon>
        <taxon>Bacilli</taxon>
        <taxon>Bacillales</taxon>
        <taxon>Bacillaceae</taxon>
        <taxon>Halalkalibacter</taxon>
    </lineage>
</organism>
<dbReference type="EMBL" id="BAUV01000044">
    <property type="protein sequence ID" value="GAE36831.1"/>
    <property type="molecule type" value="Genomic_DNA"/>
</dbReference>
<gene>
    <name evidence="1" type="ORF">JCM9157_4052</name>
</gene>
<reference evidence="1 2" key="1">
    <citation type="journal article" date="2014" name="Genome Announc.">
        <title>Draft Genome Sequences of Three Alkaliphilic Bacillus Strains, Bacillus wakoensis JCM 9140T, Bacillus akibai JCM 9157T, and Bacillus hemicellulosilyticus JCM 9152T.</title>
        <authorList>
            <person name="Yuki M."/>
            <person name="Oshima K."/>
            <person name="Suda W."/>
            <person name="Oshida Y."/>
            <person name="Kitamura K."/>
            <person name="Iida T."/>
            <person name="Hattori M."/>
            <person name="Ohkuma M."/>
        </authorList>
    </citation>
    <scope>NUCLEOTIDE SEQUENCE [LARGE SCALE GENOMIC DNA]</scope>
    <source>
        <strain evidence="1 2">JCM 9157</strain>
    </source>
</reference>
<protein>
    <recommendedName>
        <fullName evidence="3">Helix-turn-helix domain-containing protein</fullName>
    </recommendedName>
</protein>
<comment type="caution">
    <text evidence="1">The sequence shown here is derived from an EMBL/GenBank/DDBJ whole genome shotgun (WGS) entry which is preliminary data.</text>
</comment>
<accession>W4QXL0</accession>
<sequence length="147" mass="17385">MEKMTDILDRVQLSPDLENLNPQLRDIIVISRSIEELEKMKTNMLEQMSDEQKRELFNVIQKEYNIPDYISVREASEILEVSPQMVRRYCANGKIEGKQRFENSGKWLIETVQFVGNKNWEKYIQKRARIKENSLNLAKKVHADLDV</sequence>
<dbReference type="Proteomes" id="UP000018896">
    <property type="component" value="Unassembled WGS sequence"/>
</dbReference>
<dbReference type="AlphaFoldDB" id="W4QXL0"/>
<dbReference type="eggNOG" id="ENOG5030DHB">
    <property type="taxonomic scope" value="Bacteria"/>
</dbReference>
<evidence type="ECO:0000313" key="2">
    <source>
        <dbReference type="Proteomes" id="UP000018896"/>
    </source>
</evidence>
<evidence type="ECO:0008006" key="3">
    <source>
        <dbReference type="Google" id="ProtNLM"/>
    </source>
</evidence>
<evidence type="ECO:0000313" key="1">
    <source>
        <dbReference type="EMBL" id="GAE36831.1"/>
    </source>
</evidence>